<gene>
    <name evidence="3" type="ordered locus">VC0395_0064</name>
</gene>
<dbReference type="KEGG" id="vcr:VC395_A0068"/>
<dbReference type="RefSeq" id="WP_001890274.1">
    <property type="nucleotide sequence ID" value="NC_009456.1"/>
</dbReference>
<evidence type="ECO:0000313" key="4">
    <source>
        <dbReference type="Proteomes" id="UP000000249"/>
    </source>
</evidence>
<dbReference type="Pfam" id="PF00174">
    <property type="entry name" value="Oxidored_molyb"/>
    <property type="match status" value="1"/>
</dbReference>
<proteinExistence type="predicted"/>
<evidence type="ECO:0000256" key="1">
    <source>
        <dbReference type="SAM" id="SignalP"/>
    </source>
</evidence>
<dbReference type="eggNOG" id="COG3915">
    <property type="taxonomic scope" value="Bacteria"/>
</dbReference>
<dbReference type="SUPFAM" id="SSF56524">
    <property type="entry name" value="Oxidoreductase molybdopterin-binding domain"/>
    <property type="match status" value="1"/>
</dbReference>
<feature type="signal peptide" evidence="1">
    <location>
        <begin position="1"/>
        <end position="18"/>
    </location>
</feature>
<dbReference type="OrthoDB" id="9798763at2"/>
<dbReference type="KEGG" id="vco:VC0395_0064"/>
<dbReference type="InterPro" id="IPR000572">
    <property type="entry name" value="OxRdtase_Mopterin-bd_dom"/>
</dbReference>
<name>A0A0H3ADC6_VIBC3</name>
<dbReference type="InterPro" id="IPR036374">
    <property type="entry name" value="OxRdtase_Mopterin-bd_sf"/>
</dbReference>
<organism evidence="3 4">
    <name type="scientific">Vibrio cholerae serotype O1 (strain ATCC 39541 / Classical Ogawa 395 / O395)</name>
    <dbReference type="NCBI Taxonomy" id="345073"/>
    <lineage>
        <taxon>Bacteria</taxon>
        <taxon>Pseudomonadati</taxon>
        <taxon>Pseudomonadota</taxon>
        <taxon>Gammaproteobacteria</taxon>
        <taxon>Vibrionales</taxon>
        <taxon>Vibrionaceae</taxon>
        <taxon>Vibrio</taxon>
    </lineage>
</organism>
<evidence type="ECO:0000259" key="2">
    <source>
        <dbReference type="Pfam" id="PF00174"/>
    </source>
</evidence>
<dbReference type="Gene3D" id="3.90.420.10">
    <property type="entry name" value="Oxidoreductase, molybdopterin-binding domain"/>
    <property type="match status" value="1"/>
</dbReference>
<keyword evidence="1" id="KW-0732">Signal</keyword>
<dbReference type="PATRIC" id="fig|345073.21.peg.2827"/>
<protein>
    <recommendedName>
        <fullName evidence="2">Oxidoreductase molybdopterin-binding domain-containing protein</fullName>
    </recommendedName>
</protein>
<feature type="domain" description="Oxidoreductase molybdopterin-binding" evidence="2">
    <location>
        <begin position="48"/>
        <end position="124"/>
    </location>
</feature>
<evidence type="ECO:0000313" key="3">
    <source>
        <dbReference type="EMBL" id="ABQ18336.1"/>
    </source>
</evidence>
<dbReference type="EMBL" id="CP000626">
    <property type="protein sequence ID" value="ABQ18336.1"/>
    <property type="molecule type" value="Genomic_DNA"/>
</dbReference>
<sequence length="155" mass="17924">MRWILLILTLWCSSFALASNITIQIADAPPKVFSLQELATELPAVSFTTGLPWIHGSHRFTGFKVSDLLDYLQQDHVKSVTFMALNDYAANISIADIQYYEPIVAYYMDGNEMKIRHKGPFWLVYNLDQNPKLKNSVYYTHMVWQISQILIHKKP</sequence>
<dbReference type="Proteomes" id="UP000000249">
    <property type="component" value="Chromosome 2"/>
</dbReference>
<accession>A0A0H3ADC6</accession>
<feature type="chain" id="PRO_5030008026" description="Oxidoreductase molybdopterin-binding domain-containing protein" evidence="1">
    <location>
        <begin position="19"/>
        <end position="155"/>
    </location>
</feature>
<dbReference type="AlphaFoldDB" id="A0A0H3ADC6"/>
<reference evidence="3 4" key="1">
    <citation type="submission" date="2007-03" db="EMBL/GenBank/DDBJ databases">
        <authorList>
            <person name="Heidelberg J."/>
        </authorList>
    </citation>
    <scope>NUCLEOTIDE SEQUENCE [LARGE SCALE GENOMIC DNA]</scope>
    <source>
        <strain evidence="4">ATCC 39541 / Classical Ogawa 395 / O395</strain>
    </source>
</reference>